<evidence type="ECO:0000313" key="3">
    <source>
        <dbReference type="Proteomes" id="UP000020077"/>
    </source>
</evidence>
<reference evidence="2 3" key="1">
    <citation type="submission" date="2014-02" db="EMBL/GenBank/DDBJ databases">
        <title>Expanding our view of genomic diversity in Candidatus Accumulibacter clades.</title>
        <authorList>
            <person name="Skennerton C.T."/>
            <person name="Barr J.J."/>
            <person name="Slater F.R."/>
            <person name="Bond P.L."/>
            <person name="Tyson G.W."/>
        </authorList>
    </citation>
    <scope>NUCLEOTIDE SEQUENCE [LARGE SCALE GENOMIC DNA]</scope>
    <source>
        <strain evidence="3">BA-91</strain>
    </source>
</reference>
<protein>
    <submittedName>
        <fullName evidence="2">Mycobacterial proteasome ATPase</fullName>
    </submittedName>
</protein>
<dbReference type="PANTHER" id="PTHR46411:SF3">
    <property type="entry name" value="AAA+ ATPASE DOMAIN-CONTAINING PROTEIN"/>
    <property type="match status" value="1"/>
</dbReference>
<dbReference type="AlphaFoldDB" id="A0A080MAC4"/>
<evidence type="ECO:0000313" key="2">
    <source>
        <dbReference type="EMBL" id="KFB74049.1"/>
    </source>
</evidence>
<dbReference type="InterPro" id="IPR003959">
    <property type="entry name" value="ATPase_AAA_core"/>
</dbReference>
<dbReference type="InterPro" id="IPR003593">
    <property type="entry name" value="AAA+_ATPase"/>
</dbReference>
<dbReference type="GO" id="GO:0016887">
    <property type="term" value="F:ATP hydrolysis activity"/>
    <property type="evidence" value="ECO:0007669"/>
    <property type="project" value="InterPro"/>
</dbReference>
<keyword evidence="2" id="KW-0647">Proteasome</keyword>
<dbReference type="Proteomes" id="UP000020077">
    <property type="component" value="Unassembled WGS sequence"/>
</dbReference>
<dbReference type="Pfam" id="PF22977">
    <property type="entry name" value="WHD"/>
    <property type="match status" value="1"/>
</dbReference>
<dbReference type="InterPro" id="IPR054472">
    <property type="entry name" value="WHD"/>
</dbReference>
<feature type="domain" description="AAA+ ATPase" evidence="1">
    <location>
        <begin position="213"/>
        <end position="345"/>
    </location>
</feature>
<organism evidence="2 3">
    <name type="scientific">Candidatus Accumulibacter phosphatis</name>
    <dbReference type="NCBI Taxonomy" id="327160"/>
    <lineage>
        <taxon>Bacteria</taxon>
        <taxon>Pseudomonadati</taxon>
        <taxon>Pseudomonadota</taxon>
        <taxon>Betaproteobacteria</taxon>
        <taxon>Candidatus Accumulibacter</taxon>
    </lineage>
</organism>
<evidence type="ECO:0000259" key="1">
    <source>
        <dbReference type="SMART" id="SM00382"/>
    </source>
</evidence>
<proteinExistence type="predicted"/>
<name>A0A080MAC4_9PROT</name>
<dbReference type="Gene3D" id="3.40.50.300">
    <property type="entry name" value="P-loop containing nucleotide triphosphate hydrolases"/>
    <property type="match status" value="1"/>
</dbReference>
<dbReference type="CDD" id="cd19481">
    <property type="entry name" value="RecA-like_protease"/>
    <property type="match status" value="1"/>
</dbReference>
<dbReference type="InterPro" id="IPR027417">
    <property type="entry name" value="P-loop_NTPase"/>
</dbReference>
<comment type="caution">
    <text evidence="2">The sequence shown here is derived from an EMBL/GenBank/DDBJ whole genome shotgun (WGS) entry which is preliminary data.</text>
</comment>
<dbReference type="SUPFAM" id="SSF52540">
    <property type="entry name" value="P-loop containing nucleoside triphosphate hydrolases"/>
    <property type="match status" value="1"/>
</dbReference>
<dbReference type="EMBL" id="JDVG02000116">
    <property type="protein sequence ID" value="KFB74049.1"/>
    <property type="molecule type" value="Genomic_DNA"/>
</dbReference>
<dbReference type="SMART" id="SM00382">
    <property type="entry name" value="AAA"/>
    <property type="match status" value="1"/>
</dbReference>
<dbReference type="PANTHER" id="PTHR46411">
    <property type="entry name" value="FAMILY ATPASE, PUTATIVE-RELATED"/>
    <property type="match status" value="1"/>
</dbReference>
<dbReference type="GO" id="GO:0005524">
    <property type="term" value="F:ATP binding"/>
    <property type="evidence" value="ECO:0007669"/>
    <property type="project" value="InterPro"/>
</dbReference>
<sequence length="439" mass="48236">MNAATLAPEWERIDLLGACLSAWRGGADIPGQITERLERVQQDVAALRQREPWHALSSHYGLDTIDQDILACSLAPEVEPRLGWMYQELQQGLASPYPTPALIRELFVLGAADSQRFHQRLTPGAPLLRSGMVQGEPAGLFQPLQPSPRARQQLLGWPSMEPIGTPGALEVACNARWPDLVLPEHCLRQLREFILWVTHRRQVEQQWGARIDGGPVALFSGPSGTGKTLASEVVANALGWPLLRVDLGLLVSKYIGETEKNLNALFDGAAGRQVVLLFDEADALFAKRGEVKEARDRYANMEVSHLLSRIERHNGPCILTTNLRKHIDAAFTRRFQMIIEFPRAEAEARAQMWELHIPPRAPRQAEVDTRLLGAEFNLSGGQIRNAALHAAFLAAGEGRAIGLAHIASAVHTEFSKKGGEQSASGLGRFAQYLNGGVTP</sequence>
<dbReference type="Pfam" id="PF00004">
    <property type="entry name" value="AAA"/>
    <property type="match status" value="1"/>
</dbReference>
<dbReference type="GO" id="GO:0000502">
    <property type="term" value="C:proteasome complex"/>
    <property type="evidence" value="ECO:0007669"/>
    <property type="project" value="UniProtKB-KW"/>
</dbReference>
<gene>
    <name evidence="2" type="primary">mpa</name>
    <name evidence="2" type="ORF">AW09_000680</name>
</gene>
<accession>A0A080MAC4</accession>